<comment type="caution">
    <text evidence="1">The sequence shown here is derived from an EMBL/GenBank/DDBJ whole genome shotgun (WGS) entry which is preliminary data.</text>
</comment>
<gene>
    <name evidence="1" type="ORF">AC631_01341</name>
</gene>
<dbReference type="RefSeq" id="XP_015468963.1">
    <property type="nucleotide sequence ID" value="XM_015610171.1"/>
</dbReference>
<accession>A0A0V1Q2Z1</accession>
<name>A0A0V1Q2Z1_9ASCO</name>
<dbReference type="Proteomes" id="UP000054251">
    <property type="component" value="Unassembled WGS sequence"/>
</dbReference>
<reference evidence="1 2" key="1">
    <citation type="submission" date="2015-11" db="EMBL/GenBank/DDBJ databases">
        <title>The genome of Debaryomyces fabryi.</title>
        <authorList>
            <person name="Tafer H."/>
            <person name="Lopandic K."/>
        </authorList>
    </citation>
    <scope>NUCLEOTIDE SEQUENCE [LARGE SCALE GENOMIC DNA]</scope>
    <source>
        <strain evidence="1 2">CBS 789</strain>
    </source>
</reference>
<keyword evidence="2" id="KW-1185">Reference proteome</keyword>
<dbReference type="EMBL" id="LMYN01000018">
    <property type="protein sequence ID" value="KSA02861.1"/>
    <property type="molecule type" value="Genomic_DNA"/>
</dbReference>
<proteinExistence type="predicted"/>
<organism evidence="1 2">
    <name type="scientific">Debaryomyces fabryi</name>
    <dbReference type="NCBI Taxonomy" id="58627"/>
    <lineage>
        <taxon>Eukaryota</taxon>
        <taxon>Fungi</taxon>
        <taxon>Dikarya</taxon>
        <taxon>Ascomycota</taxon>
        <taxon>Saccharomycotina</taxon>
        <taxon>Pichiomycetes</taxon>
        <taxon>Debaryomycetaceae</taxon>
        <taxon>Debaryomyces</taxon>
    </lineage>
</organism>
<dbReference type="AlphaFoldDB" id="A0A0V1Q2Z1"/>
<evidence type="ECO:0000313" key="2">
    <source>
        <dbReference type="Proteomes" id="UP000054251"/>
    </source>
</evidence>
<dbReference type="GeneID" id="26838350"/>
<protein>
    <submittedName>
        <fullName evidence="1">Uncharacterized protein</fullName>
    </submittedName>
</protein>
<sequence>MNARDGVFKLCGTNKVACWFIWVFFVLRLAYANIDNPDQLQDELHDVSIEAFNDMPKNIAILLWDLESFHGTGIRRVTPEN</sequence>
<evidence type="ECO:0000313" key="1">
    <source>
        <dbReference type="EMBL" id="KSA02861.1"/>
    </source>
</evidence>